<dbReference type="EMBL" id="FXXP01000002">
    <property type="protein sequence ID" value="SMX29138.1"/>
    <property type="molecule type" value="Genomic_DNA"/>
</dbReference>
<dbReference type="Proteomes" id="UP000225972">
    <property type="component" value="Unassembled WGS sequence"/>
</dbReference>
<evidence type="ECO:0000313" key="3">
    <source>
        <dbReference type="Proteomes" id="UP000225972"/>
    </source>
</evidence>
<reference evidence="3" key="1">
    <citation type="submission" date="2017-05" db="EMBL/GenBank/DDBJ databases">
        <authorList>
            <person name="Rodrigo-Torres L."/>
            <person name="Arahal R. D."/>
            <person name="Lucena T."/>
        </authorList>
    </citation>
    <scope>NUCLEOTIDE SEQUENCE [LARGE SCALE GENOMIC DNA]</scope>
    <source>
        <strain evidence="3">CECT 8649</strain>
    </source>
</reference>
<feature type="domain" description="MlaB-like STAS" evidence="1">
    <location>
        <begin position="26"/>
        <end position="84"/>
    </location>
</feature>
<protein>
    <recommendedName>
        <fullName evidence="1">MlaB-like STAS domain-containing protein</fullName>
    </recommendedName>
</protein>
<dbReference type="InterPro" id="IPR036513">
    <property type="entry name" value="STAS_dom_sf"/>
</dbReference>
<gene>
    <name evidence="2" type="ORF">TRP8649_03270</name>
</gene>
<evidence type="ECO:0000259" key="1">
    <source>
        <dbReference type="Pfam" id="PF13466"/>
    </source>
</evidence>
<dbReference type="OrthoDB" id="7860738at2"/>
<evidence type="ECO:0000313" key="2">
    <source>
        <dbReference type="EMBL" id="SMX29138.1"/>
    </source>
</evidence>
<dbReference type="SUPFAM" id="SSF52091">
    <property type="entry name" value="SpoIIaa-like"/>
    <property type="match status" value="1"/>
</dbReference>
<dbReference type="Pfam" id="PF13466">
    <property type="entry name" value="STAS_2"/>
    <property type="match status" value="1"/>
</dbReference>
<dbReference type="InterPro" id="IPR058548">
    <property type="entry name" value="MlaB-like_STAS"/>
</dbReference>
<dbReference type="RefSeq" id="WP_099246961.1">
    <property type="nucleotide sequence ID" value="NZ_FXXP01000002.1"/>
</dbReference>
<name>A0A238JEQ1_9RHOB</name>
<dbReference type="AlphaFoldDB" id="A0A238JEQ1"/>
<dbReference type="Gene3D" id="3.30.750.24">
    <property type="entry name" value="STAS domain"/>
    <property type="match status" value="1"/>
</dbReference>
<accession>A0A238JEQ1</accession>
<organism evidence="2 3">
    <name type="scientific">Pelagimonas phthalicica</name>
    <dbReference type="NCBI Taxonomy" id="1037362"/>
    <lineage>
        <taxon>Bacteria</taxon>
        <taxon>Pseudomonadati</taxon>
        <taxon>Pseudomonadota</taxon>
        <taxon>Alphaproteobacteria</taxon>
        <taxon>Rhodobacterales</taxon>
        <taxon>Roseobacteraceae</taxon>
        <taxon>Pelagimonas</taxon>
    </lineage>
</organism>
<sequence length="94" mass="10661">MPDIHFHALGSARARSGEDPLVPFLLSARNHPVTVSAREVRRLDSHRLQLLLVAEQQWMADGSDFTVTDMSPSFREGLERLGLDAEYFDKEKPQ</sequence>
<keyword evidence="3" id="KW-1185">Reference proteome</keyword>
<proteinExistence type="predicted"/>